<dbReference type="EMBL" id="JARJJS010000002">
    <property type="protein sequence ID" value="MDF4025707.1"/>
    <property type="molecule type" value="Genomic_DNA"/>
</dbReference>
<reference evidence="1 2" key="1">
    <citation type="journal article" date="2024" name="Curr. Microbiol.">
        <title>Luteibacter sahnii sp. nov., A Novel Yellow-Colored Xanthomonadin Pigment Producing Probiotic Bacterium from Healthy Rice Seed Microbiome.</title>
        <authorList>
            <person name="Jaiswal G."/>
            <person name="Rana R."/>
            <person name="Nayak P.K."/>
            <person name="Chouhan R."/>
            <person name="Gandhi S.G."/>
            <person name="Patel H.K."/>
            <person name="Patil P.B."/>
        </authorList>
    </citation>
    <scope>NUCLEOTIDE SEQUENCE [LARGE SCALE GENOMIC DNA]</scope>
    <source>
        <strain evidence="1 2">PPL201</strain>
    </source>
</reference>
<comment type="caution">
    <text evidence="1">The sequence shown here is derived from an EMBL/GenBank/DDBJ whole genome shotgun (WGS) entry which is preliminary data.</text>
</comment>
<evidence type="ECO:0000313" key="2">
    <source>
        <dbReference type="Proteomes" id="UP001528850"/>
    </source>
</evidence>
<evidence type="ECO:0000313" key="1">
    <source>
        <dbReference type="EMBL" id="MDF4025707.1"/>
    </source>
</evidence>
<accession>A0ABT6BEU3</accession>
<dbReference type="Proteomes" id="UP001528850">
    <property type="component" value="Unassembled WGS sequence"/>
</dbReference>
<protein>
    <recommendedName>
        <fullName evidence="3">HTH cro/C1-type domain-containing protein</fullName>
    </recommendedName>
</protein>
<evidence type="ECO:0008006" key="3">
    <source>
        <dbReference type="Google" id="ProtNLM"/>
    </source>
</evidence>
<proteinExistence type="predicted"/>
<organism evidence="1 2">
    <name type="scientific">Luteibacter sahnii</name>
    <dbReference type="NCBI Taxonomy" id="3021977"/>
    <lineage>
        <taxon>Bacteria</taxon>
        <taxon>Pseudomonadati</taxon>
        <taxon>Pseudomonadota</taxon>
        <taxon>Gammaproteobacteria</taxon>
        <taxon>Lysobacterales</taxon>
        <taxon>Rhodanobacteraceae</taxon>
        <taxon>Luteibacter</taxon>
    </lineage>
</organism>
<sequence>MLLTVAPRKQATLPEANRRLSALVEQLRQQGFLTIRAQATLLGVPVGALRNYLTGFPLPGEVARDIEWVLDLSPGWLDDASKHSTEVTLLTERDLLTDVAMHAHDDAGSDNVATC</sequence>
<gene>
    <name evidence="1" type="ORF">P3W24_12090</name>
</gene>
<keyword evidence="2" id="KW-1185">Reference proteome</keyword>
<name>A0ABT6BEU3_9GAMM</name>